<dbReference type="InterPro" id="IPR039420">
    <property type="entry name" value="WalR-like"/>
</dbReference>
<dbReference type="PROSITE" id="PS50110">
    <property type="entry name" value="RESPONSE_REGULATORY"/>
    <property type="match status" value="1"/>
</dbReference>
<dbReference type="Gene3D" id="3.40.50.2300">
    <property type="match status" value="1"/>
</dbReference>
<dbReference type="CDD" id="cd06170">
    <property type="entry name" value="LuxR_C_like"/>
    <property type="match status" value="1"/>
</dbReference>
<keyword evidence="2" id="KW-0805">Transcription regulation</keyword>
<evidence type="ECO:0000259" key="6">
    <source>
        <dbReference type="PROSITE" id="PS50043"/>
    </source>
</evidence>
<proteinExistence type="predicted"/>
<evidence type="ECO:0000259" key="7">
    <source>
        <dbReference type="PROSITE" id="PS50110"/>
    </source>
</evidence>
<dbReference type="RefSeq" id="WP_123223552.1">
    <property type="nucleotide sequence ID" value="NZ_RJSF01000040.1"/>
</dbReference>
<dbReference type="InterPro" id="IPR001789">
    <property type="entry name" value="Sig_transdc_resp-reg_receiver"/>
</dbReference>
<evidence type="ECO:0000256" key="2">
    <source>
        <dbReference type="ARBA" id="ARBA00023015"/>
    </source>
</evidence>
<feature type="domain" description="Response regulatory" evidence="7">
    <location>
        <begin position="4"/>
        <end position="119"/>
    </location>
</feature>
<dbReference type="GO" id="GO:0000160">
    <property type="term" value="P:phosphorelay signal transduction system"/>
    <property type="evidence" value="ECO:0007669"/>
    <property type="project" value="InterPro"/>
</dbReference>
<dbReference type="PROSITE" id="PS50043">
    <property type="entry name" value="HTH_LUXR_2"/>
    <property type="match status" value="1"/>
</dbReference>
<dbReference type="InterPro" id="IPR000792">
    <property type="entry name" value="Tscrpt_reg_LuxR_C"/>
</dbReference>
<name>A0A3N0GNT8_9ACTN</name>
<dbReference type="SUPFAM" id="SSF52172">
    <property type="entry name" value="CheY-like"/>
    <property type="match status" value="1"/>
</dbReference>
<dbReference type="InterPro" id="IPR011006">
    <property type="entry name" value="CheY-like_superfamily"/>
</dbReference>
<comment type="caution">
    <text evidence="8">The sequence shown here is derived from an EMBL/GenBank/DDBJ whole genome shotgun (WGS) entry which is preliminary data.</text>
</comment>
<feature type="modified residue" description="4-aspartylphosphate" evidence="5">
    <location>
        <position position="54"/>
    </location>
</feature>
<keyword evidence="4" id="KW-0804">Transcription</keyword>
<dbReference type="Proteomes" id="UP000279994">
    <property type="component" value="Unassembled WGS sequence"/>
</dbReference>
<evidence type="ECO:0000256" key="4">
    <source>
        <dbReference type="ARBA" id="ARBA00023163"/>
    </source>
</evidence>
<dbReference type="GO" id="GO:0006355">
    <property type="term" value="P:regulation of DNA-templated transcription"/>
    <property type="evidence" value="ECO:0007669"/>
    <property type="project" value="InterPro"/>
</dbReference>
<organism evidence="8 9">
    <name type="scientific">Nocardioides pocheonensis</name>
    <dbReference type="NCBI Taxonomy" id="661485"/>
    <lineage>
        <taxon>Bacteria</taxon>
        <taxon>Bacillati</taxon>
        <taxon>Actinomycetota</taxon>
        <taxon>Actinomycetes</taxon>
        <taxon>Propionibacteriales</taxon>
        <taxon>Nocardioidaceae</taxon>
        <taxon>Nocardioides</taxon>
    </lineage>
</organism>
<dbReference type="InterPro" id="IPR058245">
    <property type="entry name" value="NreC/VraR/RcsB-like_REC"/>
</dbReference>
<evidence type="ECO:0000256" key="5">
    <source>
        <dbReference type="PROSITE-ProRule" id="PRU00169"/>
    </source>
</evidence>
<keyword evidence="1 5" id="KW-0597">Phosphoprotein</keyword>
<dbReference type="OrthoDB" id="9808843at2"/>
<dbReference type="SMART" id="SM00448">
    <property type="entry name" value="REC"/>
    <property type="match status" value="1"/>
</dbReference>
<dbReference type="AlphaFoldDB" id="A0A3N0GNT8"/>
<dbReference type="SMART" id="SM00421">
    <property type="entry name" value="HTH_LUXR"/>
    <property type="match status" value="1"/>
</dbReference>
<evidence type="ECO:0000313" key="9">
    <source>
        <dbReference type="Proteomes" id="UP000279994"/>
    </source>
</evidence>
<evidence type="ECO:0000256" key="3">
    <source>
        <dbReference type="ARBA" id="ARBA00023125"/>
    </source>
</evidence>
<dbReference type="GO" id="GO:0003677">
    <property type="term" value="F:DNA binding"/>
    <property type="evidence" value="ECO:0007669"/>
    <property type="project" value="UniProtKB-KW"/>
</dbReference>
<feature type="domain" description="HTH luxR-type" evidence="6">
    <location>
        <begin position="146"/>
        <end position="211"/>
    </location>
</feature>
<dbReference type="EMBL" id="RJSF01000040">
    <property type="protein sequence ID" value="RNM14145.1"/>
    <property type="molecule type" value="Genomic_DNA"/>
</dbReference>
<evidence type="ECO:0000256" key="1">
    <source>
        <dbReference type="ARBA" id="ARBA00022553"/>
    </source>
</evidence>
<dbReference type="PANTHER" id="PTHR43214:SF24">
    <property type="entry name" value="TRANSCRIPTIONAL REGULATORY PROTEIN NARL-RELATED"/>
    <property type="match status" value="1"/>
</dbReference>
<dbReference type="CDD" id="cd17535">
    <property type="entry name" value="REC_NarL-like"/>
    <property type="match status" value="1"/>
</dbReference>
<dbReference type="Pfam" id="PF00196">
    <property type="entry name" value="GerE"/>
    <property type="match status" value="1"/>
</dbReference>
<dbReference type="PRINTS" id="PR00038">
    <property type="entry name" value="HTHLUXR"/>
</dbReference>
<keyword evidence="9" id="KW-1185">Reference proteome</keyword>
<accession>A0A3N0GNT8</accession>
<evidence type="ECO:0000313" key="8">
    <source>
        <dbReference type="EMBL" id="RNM14145.1"/>
    </source>
</evidence>
<gene>
    <name evidence="8" type="ORF">EFL26_14555</name>
</gene>
<dbReference type="Pfam" id="PF00072">
    <property type="entry name" value="Response_reg"/>
    <property type="match status" value="1"/>
</dbReference>
<sequence>MSLRVLVVDDQELVRAGFRMILERSGLEVVAEAADGVEAVRLAHDLAPDVVLMDVRMPRMDGIEATRQIVARRPETRVVALTTFDLDEYVYEAVRAGASGFLLKDISPADLVHAVGVVARGDALLAPALTRRLLDRYVARPLPGSRPDPLAAATDREVDVLRLVAQGRSNGEIAGELFLSEATVKTYVSRLLTKLDLRDRVQLTVLAYRCGLVAPEDGAAGH</sequence>
<reference evidence="8 9" key="1">
    <citation type="submission" date="2018-11" db="EMBL/GenBank/DDBJ databases">
        <authorList>
            <person name="Li F."/>
        </authorList>
    </citation>
    <scope>NUCLEOTIDE SEQUENCE [LARGE SCALE GENOMIC DNA]</scope>
    <source>
        <strain evidence="8 9">Gsoil 818</strain>
    </source>
</reference>
<dbReference type="PANTHER" id="PTHR43214">
    <property type="entry name" value="TWO-COMPONENT RESPONSE REGULATOR"/>
    <property type="match status" value="1"/>
</dbReference>
<dbReference type="PROSITE" id="PS00622">
    <property type="entry name" value="HTH_LUXR_1"/>
    <property type="match status" value="1"/>
</dbReference>
<protein>
    <submittedName>
        <fullName evidence="8">DNA-binding response regulator</fullName>
    </submittedName>
</protein>
<keyword evidence="3 8" id="KW-0238">DNA-binding</keyword>